<keyword evidence="3" id="KW-1185">Reference proteome</keyword>
<accession>A0ABV9AQA4</accession>
<evidence type="ECO:0000313" key="2">
    <source>
        <dbReference type="EMBL" id="MFC4501414.1"/>
    </source>
</evidence>
<protein>
    <recommendedName>
        <fullName evidence="4">Vegetative cell wall protein gp1</fullName>
    </recommendedName>
</protein>
<dbReference type="Proteomes" id="UP001595839">
    <property type="component" value="Unassembled WGS sequence"/>
</dbReference>
<proteinExistence type="predicted"/>
<feature type="transmembrane region" description="Helical" evidence="1">
    <location>
        <begin position="71"/>
        <end position="96"/>
    </location>
</feature>
<evidence type="ECO:0008006" key="4">
    <source>
        <dbReference type="Google" id="ProtNLM"/>
    </source>
</evidence>
<keyword evidence="1" id="KW-1133">Transmembrane helix</keyword>
<keyword evidence="1" id="KW-0812">Transmembrane</keyword>
<feature type="transmembrane region" description="Helical" evidence="1">
    <location>
        <begin position="16"/>
        <end position="35"/>
    </location>
</feature>
<sequence length="297" mass="32040">MTTFFGELAKKLAERWVSLLAIPGLLFLTVLLVGARLRWAHAVDVGYALDSLDKLVADIGRWPSARKTLGVAGLLLAAAAVGLAAGGLAAGVRLIWLGRWPTPLARWPSTVRRNRWDALVDQRFELEKADGRTDEMQSVIDDLAARANRIALARPARPTWIGDRFTAVESIGHERYGLDLTFVWPAFWLVAPDHVRSEIEAAGGQFADATVRGAWASLYGLLALLWPPSGAVAVVLGVAAWRRGRSSAAAQSRLAEVALDLHGRDLATTLGVSSEETTGPLTPEEGAAITRICRKGR</sequence>
<feature type="transmembrane region" description="Helical" evidence="1">
    <location>
        <begin position="218"/>
        <end position="241"/>
    </location>
</feature>
<comment type="caution">
    <text evidence="2">The sequence shown here is derived from an EMBL/GenBank/DDBJ whole genome shotgun (WGS) entry which is preliminary data.</text>
</comment>
<name>A0ABV9AQA4_9ACTN</name>
<evidence type="ECO:0000313" key="3">
    <source>
        <dbReference type="Proteomes" id="UP001595839"/>
    </source>
</evidence>
<gene>
    <name evidence="2" type="ORF">ACFPIH_18075</name>
</gene>
<evidence type="ECO:0000256" key="1">
    <source>
        <dbReference type="SAM" id="Phobius"/>
    </source>
</evidence>
<keyword evidence="1" id="KW-0472">Membrane</keyword>
<dbReference type="RefSeq" id="WP_381170794.1">
    <property type="nucleotide sequence ID" value="NZ_JBHSFK010000010.1"/>
</dbReference>
<reference evidence="3" key="1">
    <citation type="journal article" date="2019" name="Int. J. Syst. Evol. Microbiol.">
        <title>The Global Catalogue of Microorganisms (GCM) 10K type strain sequencing project: providing services to taxonomists for standard genome sequencing and annotation.</title>
        <authorList>
            <consortium name="The Broad Institute Genomics Platform"/>
            <consortium name="The Broad Institute Genome Sequencing Center for Infectious Disease"/>
            <person name="Wu L."/>
            <person name="Ma J."/>
        </authorList>
    </citation>
    <scope>NUCLEOTIDE SEQUENCE [LARGE SCALE GENOMIC DNA]</scope>
    <source>
        <strain evidence="3">CGMCC 4.7177</strain>
    </source>
</reference>
<dbReference type="EMBL" id="JBHSFK010000010">
    <property type="protein sequence ID" value="MFC4501414.1"/>
    <property type="molecule type" value="Genomic_DNA"/>
</dbReference>
<organism evidence="2 3">
    <name type="scientific">Streptomyces vulcanius</name>
    <dbReference type="NCBI Taxonomy" id="1441876"/>
    <lineage>
        <taxon>Bacteria</taxon>
        <taxon>Bacillati</taxon>
        <taxon>Actinomycetota</taxon>
        <taxon>Actinomycetes</taxon>
        <taxon>Kitasatosporales</taxon>
        <taxon>Streptomycetaceae</taxon>
        <taxon>Streptomyces</taxon>
    </lineage>
</organism>